<name>A0A6M3X4P5_9ZZZZ</name>
<sequence length="72" mass="8590">MQGTGENEMSEIIYSEDNLIQFEVVHDPINLSELEITPGFLIKFPYSQPNGWWRFWHLVFFGFKWHSLEANK</sequence>
<dbReference type="AlphaFoldDB" id="A0A6M3X4P5"/>
<dbReference type="EMBL" id="MT143910">
    <property type="protein sequence ID" value="QJH92668.1"/>
    <property type="molecule type" value="Genomic_DNA"/>
</dbReference>
<gene>
    <name evidence="1" type="ORF">MM171A02629_0005</name>
    <name evidence="2" type="ORF">MM171B03398_0008</name>
</gene>
<proteinExistence type="predicted"/>
<dbReference type="EMBL" id="MT143956">
    <property type="protein sequence ID" value="QJH93212.1"/>
    <property type="molecule type" value="Genomic_DNA"/>
</dbReference>
<accession>A0A6M3X4P5</accession>
<evidence type="ECO:0000313" key="1">
    <source>
        <dbReference type="EMBL" id="QJH92668.1"/>
    </source>
</evidence>
<evidence type="ECO:0000313" key="2">
    <source>
        <dbReference type="EMBL" id="QJH93212.1"/>
    </source>
</evidence>
<organism evidence="1">
    <name type="scientific">viral metagenome</name>
    <dbReference type="NCBI Taxonomy" id="1070528"/>
    <lineage>
        <taxon>unclassified sequences</taxon>
        <taxon>metagenomes</taxon>
        <taxon>organismal metagenomes</taxon>
    </lineage>
</organism>
<reference evidence="1" key="1">
    <citation type="submission" date="2020-03" db="EMBL/GenBank/DDBJ databases">
        <title>The deep terrestrial virosphere.</title>
        <authorList>
            <person name="Holmfeldt K."/>
            <person name="Nilsson E."/>
            <person name="Simone D."/>
            <person name="Lopez-Fernandez M."/>
            <person name="Wu X."/>
            <person name="de Brujin I."/>
            <person name="Lundin D."/>
            <person name="Andersson A."/>
            <person name="Bertilsson S."/>
            <person name="Dopson M."/>
        </authorList>
    </citation>
    <scope>NUCLEOTIDE SEQUENCE</scope>
    <source>
        <strain evidence="1">MM171A02629</strain>
        <strain evidence="2">MM171B03398</strain>
    </source>
</reference>
<protein>
    <submittedName>
        <fullName evidence="1">Uncharacterized protein</fullName>
    </submittedName>
</protein>